<sequence>MLVSLHRISDAVMKRSCYVIALTTLLCLEISVRTAHASPTNVLSQSEQALVTGNPERARALAEGIIDQEPSNYAALILLSLAHADLGADHASADAATNAYRVATTADQRLQAARIVAGAHFKMNQYTRAQWWLRRAGNDAETPQEAAKVRQEFTRIRTENPLRVNLGFSVAPSDNINNGSESESFFLEGLDFEFFLPESSLALSGIEYAGDVFATYDLAQGPNHRTQLQGYIFGRTFSLSRKSQAAVPDISGNDYALILTEAAINHSRLLQSGWGPTSVSAHIGKAWFGGDPLWDYGKVSLAQMIPDGANNALTIGGSFENRTARHATQSDTQVTYVYASQQHMRTNQDKVTITFSGLTQNAAFETDSFTEYRGNIAYHFGQPLMGTHVSVSGGLGYKSYDEFTLSLDGRRDRYASLGGTVVFNNAAYFGFAPTVGVTATHTESNVTQFTTSQLQARIGIQSTF</sequence>
<accession>A0A2T0VZA9</accession>
<keyword evidence="2" id="KW-1185">Reference proteome</keyword>
<dbReference type="InterPro" id="IPR011990">
    <property type="entry name" value="TPR-like_helical_dom_sf"/>
</dbReference>
<dbReference type="AlphaFoldDB" id="A0A2T0VZA9"/>
<dbReference type="EMBL" id="PVTP01000005">
    <property type="protein sequence ID" value="PRY77639.1"/>
    <property type="molecule type" value="Genomic_DNA"/>
</dbReference>
<comment type="caution">
    <text evidence="1">The sequence shown here is derived from an EMBL/GenBank/DDBJ whole genome shotgun (WGS) entry which is preliminary data.</text>
</comment>
<organism evidence="1 2">
    <name type="scientific">Yoonia maritima</name>
    <dbReference type="NCBI Taxonomy" id="1435347"/>
    <lineage>
        <taxon>Bacteria</taxon>
        <taxon>Pseudomonadati</taxon>
        <taxon>Pseudomonadota</taxon>
        <taxon>Alphaproteobacteria</taxon>
        <taxon>Rhodobacterales</taxon>
        <taxon>Paracoccaceae</taxon>
        <taxon>Yoonia</taxon>
    </lineage>
</organism>
<name>A0A2T0VZA9_9RHOB</name>
<evidence type="ECO:0000313" key="2">
    <source>
        <dbReference type="Proteomes" id="UP000238007"/>
    </source>
</evidence>
<gene>
    <name evidence="1" type="ORF">CLV80_105122</name>
</gene>
<protein>
    <recommendedName>
        <fullName evidence="3">Tetratricopeptide repeat protein</fullName>
    </recommendedName>
</protein>
<proteinExistence type="predicted"/>
<reference evidence="1 2" key="1">
    <citation type="submission" date="2018-03" db="EMBL/GenBank/DDBJ databases">
        <title>Genomic Encyclopedia of Archaeal and Bacterial Type Strains, Phase II (KMG-II): from individual species to whole genera.</title>
        <authorList>
            <person name="Goeker M."/>
        </authorList>
    </citation>
    <scope>NUCLEOTIDE SEQUENCE [LARGE SCALE GENOMIC DNA]</scope>
    <source>
        <strain evidence="1 2">DSM 101533</strain>
    </source>
</reference>
<dbReference type="Proteomes" id="UP000238007">
    <property type="component" value="Unassembled WGS sequence"/>
</dbReference>
<evidence type="ECO:0000313" key="1">
    <source>
        <dbReference type="EMBL" id="PRY77639.1"/>
    </source>
</evidence>
<dbReference type="SUPFAM" id="SSF48452">
    <property type="entry name" value="TPR-like"/>
    <property type="match status" value="1"/>
</dbReference>
<evidence type="ECO:0008006" key="3">
    <source>
        <dbReference type="Google" id="ProtNLM"/>
    </source>
</evidence>